<dbReference type="AlphaFoldDB" id="A0A381QHE8"/>
<proteinExistence type="predicted"/>
<feature type="transmembrane region" description="Helical" evidence="1">
    <location>
        <begin position="6"/>
        <end position="23"/>
    </location>
</feature>
<evidence type="ECO:0000256" key="1">
    <source>
        <dbReference type="SAM" id="Phobius"/>
    </source>
</evidence>
<evidence type="ECO:0000313" key="2">
    <source>
        <dbReference type="EMBL" id="SUZ78755.1"/>
    </source>
</evidence>
<reference evidence="2" key="1">
    <citation type="submission" date="2018-05" db="EMBL/GenBank/DDBJ databases">
        <authorList>
            <person name="Lanie J.A."/>
            <person name="Ng W.-L."/>
            <person name="Kazmierczak K.M."/>
            <person name="Andrzejewski T.M."/>
            <person name="Davidsen T.M."/>
            <person name="Wayne K.J."/>
            <person name="Tettelin H."/>
            <person name="Glass J.I."/>
            <person name="Rusch D."/>
            <person name="Podicherti R."/>
            <person name="Tsui H.-C.T."/>
            <person name="Winkler M.E."/>
        </authorList>
    </citation>
    <scope>NUCLEOTIDE SEQUENCE</scope>
</reference>
<name>A0A381QHE8_9ZZZZ</name>
<gene>
    <name evidence="2" type="ORF">METZ01_LOCUS31609</name>
</gene>
<keyword evidence="1" id="KW-0472">Membrane</keyword>
<keyword evidence="1" id="KW-0812">Transmembrane</keyword>
<dbReference type="EMBL" id="UINC01001365">
    <property type="protein sequence ID" value="SUZ78755.1"/>
    <property type="molecule type" value="Genomic_DNA"/>
</dbReference>
<accession>A0A381QHE8</accession>
<keyword evidence="1" id="KW-1133">Transmembrane helix</keyword>
<organism evidence="2">
    <name type="scientific">marine metagenome</name>
    <dbReference type="NCBI Taxonomy" id="408172"/>
    <lineage>
        <taxon>unclassified sequences</taxon>
        <taxon>metagenomes</taxon>
        <taxon>ecological metagenomes</taxon>
    </lineage>
</organism>
<sequence length="89" mass="10438">MIWTFIIFIVAVSVATIAFPLFWNKLQFYQLPENSTQDYSQSDSWLSALSDLEVDFSLGRMSKKEYQQQNLFLQRGYLKEEEKSGALEE</sequence>
<protein>
    <submittedName>
        <fullName evidence="2">Uncharacterized protein</fullName>
    </submittedName>
</protein>